<dbReference type="GO" id="GO:0042026">
    <property type="term" value="P:protein refolding"/>
    <property type="evidence" value="ECO:0007669"/>
    <property type="project" value="TreeGrafter"/>
</dbReference>
<dbReference type="SMART" id="SM00271">
    <property type="entry name" value="DnaJ"/>
    <property type="match status" value="1"/>
</dbReference>
<dbReference type="GO" id="GO:0051082">
    <property type="term" value="F:unfolded protein binding"/>
    <property type="evidence" value="ECO:0007669"/>
    <property type="project" value="TreeGrafter"/>
</dbReference>
<keyword evidence="5" id="KW-1185">Reference proteome</keyword>
<dbReference type="GO" id="GO:0005737">
    <property type="term" value="C:cytoplasm"/>
    <property type="evidence" value="ECO:0007669"/>
    <property type="project" value="TreeGrafter"/>
</dbReference>
<organism evidence="4 5">
    <name type="scientific">Natrarchaeobaculum aegyptiacum</name>
    <dbReference type="NCBI Taxonomy" id="745377"/>
    <lineage>
        <taxon>Archaea</taxon>
        <taxon>Methanobacteriati</taxon>
        <taxon>Methanobacteriota</taxon>
        <taxon>Stenosarchaea group</taxon>
        <taxon>Halobacteria</taxon>
        <taxon>Halobacteriales</taxon>
        <taxon>Natrialbaceae</taxon>
        <taxon>Natrarchaeobaculum</taxon>
    </lineage>
</organism>
<evidence type="ECO:0000256" key="1">
    <source>
        <dbReference type="SAM" id="MobiDB-lite"/>
    </source>
</evidence>
<dbReference type="SUPFAM" id="SSF46565">
    <property type="entry name" value="Chaperone J-domain"/>
    <property type="match status" value="1"/>
</dbReference>
<feature type="transmembrane region" description="Helical" evidence="2">
    <location>
        <begin position="263"/>
        <end position="280"/>
    </location>
</feature>
<feature type="compositionally biased region" description="Low complexity" evidence="1">
    <location>
        <begin position="150"/>
        <end position="161"/>
    </location>
</feature>
<feature type="compositionally biased region" description="Low complexity" evidence="1">
    <location>
        <begin position="112"/>
        <end position="142"/>
    </location>
</feature>
<dbReference type="OrthoDB" id="11397at2157"/>
<feature type="compositionally biased region" description="Basic and acidic residues" evidence="1">
    <location>
        <begin position="50"/>
        <end position="59"/>
    </location>
</feature>
<feature type="transmembrane region" description="Helical" evidence="2">
    <location>
        <begin position="238"/>
        <end position="256"/>
    </location>
</feature>
<accession>A0A2Z2HW47</accession>
<feature type="compositionally biased region" description="Low complexity" evidence="1">
    <location>
        <begin position="168"/>
        <end position="177"/>
    </location>
</feature>
<feature type="region of interest" description="Disordered" evidence="1">
    <location>
        <begin position="27"/>
        <end position="59"/>
    </location>
</feature>
<evidence type="ECO:0000313" key="5">
    <source>
        <dbReference type="Proteomes" id="UP000250088"/>
    </source>
</evidence>
<dbReference type="GeneID" id="32896135"/>
<dbReference type="EMBL" id="CP019893">
    <property type="protein sequence ID" value="ARS91539.1"/>
    <property type="molecule type" value="Genomic_DNA"/>
</dbReference>
<name>A0A2Z2HW47_9EURY</name>
<proteinExistence type="predicted"/>
<dbReference type="AlphaFoldDB" id="A0A2Z2HW47"/>
<feature type="compositionally biased region" description="Basic and acidic residues" evidence="1">
    <location>
        <begin position="78"/>
        <end position="87"/>
    </location>
</feature>
<evidence type="ECO:0000313" key="4">
    <source>
        <dbReference type="EMBL" id="ARS91539.1"/>
    </source>
</evidence>
<protein>
    <recommendedName>
        <fullName evidence="3">J domain-containing protein</fullName>
    </recommendedName>
</protein>
<dbReference type="InterPro" id="IPR001623">
    <property type="entry name" value="DnaJ_domain"/>
</dbReference>
<sequence>MGETYYDVLEIDPEASRDEIESAYRERVLETHPDHNDAPDASEQFQRVSRAKDVLTDGDERARYDRLGHDAYVRLAEHATGDEHDGNSRSGTDAHTTSRASTTSRSTDDSSARTSASWSGGTTSRTTSSGRTNATGGTYRGSSAKRARTRAATASGSTADGSSGGMGPSASASSGGAVDSTQQTTSSSFRYAVHDWDGQIDFEWTGREVTHSTAVTVGCLWLLYPAFVATSVLPAAPLAVNVILAACTIAIVGYLLTWPRLSAVLFGSWSLLFPIGLAVIDAVSLFSIVGLTALGFAWVPFGYALGLWWALQP</sequence>
<keyword evidence="2" id="KW-0472">Membrane</keyword>
<reference evidence="5" key="1">
    <citation type="submission" date="2017-02" db="EMBL/GenBank/DDBJ databases">
        <title>Natronthermophilus aegyptiacus gen. nov.,sp. nov., an aerobic, extremely halophilic alkalithermophilic archaeon isolated from the athalassohaline Wadi An Natrun, Egypt.</title>
        <authorList>
            <person name="Zhao B."/>
        </authorList>
    </citation>
    <scope>NUCLEOTIDE SEQUENCE [LARGE SCALE GENOMIC DNA]</scope>
    <source>
        <strain evidence="5">JW/NM-HA 15</strain>
    </source>
</reference>
<keyword evidence="2" id="KW-0812">Transmembrane</keyword>
<dbReference type="Pfam" id="PF00226">
    <property type="entry name" value="DnaJ"/>
    <property type="match status" value="1"/>
</dbReference>
<gene>
    <name evidence="4" type="ORF">B1756_18640</name>
</gene>
<evidence type="ECO:0000259" key="3">
    <source>
        <dbReference type="PROSITE" id="PS50076"/>
    </source>
</evidence>
<feature type="compositionally biased region" description="Basic and acidic residues" evidence="1">
    <location>
        <begin position="27"/>
        <end position="38"/>
    </location>
</feature>
<evidence type="ECO:0000256" key="2">
    <source>
        <dbReference type="SAM" id="Phobius"/>
    </source>
</evidence>
<dbReference type="CDD" id="cd06257">
    <property type="entry name" value="DnaJ"/>
    <property type="match status" value="1"/>
</dbReference>
<feature type="compositionally biased region" description="Low complexity" evidence="1">
    <location>
        <begin position="93"/>
        <end position="105"/>
    </location>
</feature>
<dbReference type="Proteomes" id="UP000250088">
    <property type="component" value="Chromosome"/>
</dbReference>
<dbReference type="PANTHER" id="PTHR43096">
    <property type="entry name" value="DNAJ HOMOLOG 1, MITOCHONDRIAL-RELATED"/>
    <property type="match status" value="1"/>
</dbReference>
<dbReference type="RefSeq" id="WP_086889908.1">
    <property type="nucleotide sequence ID" value="NZ_CP019893.1"/>
</dbReference>
<keyword evidence="2" id="KW-1133">Transmembrane helix</keyword>
<dbReference type="KEGG" id="naj:B1756_18640"/>
<dbReference type="PRINTS" id="PR00625">
    <property type="entry name" value="JDOMAIN"/>
</dbReference>
<dbReference type="Gene3D" id="1.10.287.110">
    <property type="entry name" value="DnaJ domain"/>
    <property type="match status" value="1"/>
</dbReference>
<dbReference type="PROSITE" id="PS50076">
    <property type="entry name" value="DNAJ_2"/>
    <property type="match status" value="1"/>
</dbReference>
<dbReference type="InterPro" id="IPR036869">
    <property type="entry name" value="J_dom_sf"/>
</dbReference>
<feature type="transmembrane region" description="Helical" evidence="2">
    <location>
        <begin position="286"/>
        <end position="311"/>
    </location>
</feature>
<feature type="region of interest" description="Disordered" evidence="1">
    <location>
        <begin position="78"/>
        <end position="182"/>
    </location>
</feature>
<feature type="domain" description="J" evidence="3">
    <location>
        <begin position="4"/>
        <end position="68"/>
    </location>
</feature>
<dbReference type="PANTHER" id="PTHR43096:SF58">
    <property type="entry name" value="CHAPERONE DNAJ-DOMAIN SUPERFAMILY PROTEIN"/>
    <property type="match status" value="1"/>
</dbReference>